<reference evidence="12 13" key="1">
    <citation type="submission" date="2017-04" db="EMBL/GenBank/DDBJ databases">
        <title>Genome Sequence of the Model Brown-Rot Fungus Postia placenta SB12.</title>
        <authorList>
            <consortium name="DOE Joint Genome Institute"/>
            <person name="Gaskell J."/>
            <person name="Kersten P."/>
            <person name="Larrondo L.F."/>
            <person name="Canessa P."/>
            <person name="Martinez D."/>
            <person name="Hibbett D."/>
            <person name="Schmoll M."/>
            <person name="Kubicek C.P."/>
            <person name="Martinez A.T."/>
            <person name="Yadav J."/>
            <person name="Master E."/>
            <person name="Magnuson J.K."/>
            <person name="James T."/>
            <person name="Yaver D."/>
            <person name="Berka R."/>
            <person name="Labutti K."/>
            <person name="Lipzen A."/>
            <person name="Aerts A."/>
            <person name="Barry K."/>
            <person name="Henrissat B."/>
            <person name="Blanchette R."/>
            <person name="Grigoriev I."/>
            <person name="Cullen D."/>
        </authorList>
    </citation>
    <scope>NUCLEOTIDE SEQUENCE [LARGE SCALE GENOMIC DNA]</scope>
    <source>
        <strain evidence="12 13">MAD-698-R-SB12</strain>
    </source>
</reference>
<dbReference type="AlphaFoldDB" id="A0A1X6MY81"/>
<dbReference type="EMBL" id="KZ110599">
    <property type="protein sequence ID" value="OSX61331.1"/>
    <property type="molecule type" value="Genomic_DNA"/>
</dbReference>
<dbReference type="OrthoDB" id="203821at2759"/>
<dbReference type="GO" id="GO:0043023">
    <property type="term" value="F:ribosomal large subunit binding"/>
    <property type="evidence" value="ECO:0007669"/>
    <property type="project" value="InterPro"/>
</dbReference>
<name>A0A1X6MY81_9APHY</name>
<evidence type="ECO:0000259" key="11">
    <source>
        <dbReference type="Pfam" id="PF21193"/>
    </source>
</evidence>
<dbReference type="STRING" id="670580.A0A1X6MY81"/>
<comment type="function">
    <text evidence="7">Acts as an adapter for the XPO1/CRM1-mediated export of the 60S ribosomal subunit.</text>
</comment>
<dbReference type="GO" id="GO:0000055">
    <property type="term" value="P:ribosomal large subunit export from nucleus"/>
    <property type="evidence" value="ECO:0007669"/>
    <property type="project" value="TreeGrafter"/>
</dbReference>
<evidence type="ECO:0000259" key="10">
    <source>
        <dbReference type="Pfam" id="PF21192"/>
    </source>
</evidence>
<evidence type="ECO:0000256" key="2">
    <source>
        <dbReference type="ARBA" id="ARBA00017035"/>
    </source>
</evidence>
<keyword evidence="5 7" id="KW-0653">Protein transport</keyword>
<feature type="domain" description="60S ribosomal export protein NMD3 OB-fold" evidence="10">
    <location>
        <begin position="309"/>
        <end position="407"/>
    </location>
</feature>
<organism evidence="12 13">
    <name type="scientific">Postia placenta MAD-698-R-SB12</name>
    <dbReference type="NCBI Taxonomy" id="670580"/>
    <lineage>
        <taxon>Eukaryota</taxon>
        <taxon>Fungi</taxon>
        <taxon>Dikarya</taxon>
        <taxon>Basidiomycota</taxon>
        <taxon>Agaricomycotina</taxon>
        <taxon>Agaricomycetes</taxon>
        <taxon>Polyporales</taxon>
        <taxon>Adustoporiaceae</taxon>
        <taxon>Rhodonia</taxon>
    </lineage>
</organism>
<dbReference type="GO" id="GO:0005737">
    <property type="term" value="C:cytoplasm"/>
    <property type="evidence" value="ECO:0007669"/>
    <property type="project" value="UniProtKB-SubCell"/>
</dbReference>
<evidence type="ECO:0000259" key="9">
    <source>
        <dbReference type="Pfam" id="PF04981"/>
    </source>
</evidence>
<evidence type="ECO:0000256" key="7">
    <source>
        <dbReference type="RuleBase" id="RU364108"/>
    </source>
</evidence>
<protein>
    <recommendedName>
        <fullName evidence="2 7">60S ribosomal export protein NMD3</fullName>
    </recommendedName>
</protein>
<feature type="domain" description="60S ribosomal export protein NMD3 SH3" evidence="11">
    <location>
        <begin position="245"/>
        <end position="292"/>
    </location>
</feature>
<dbReference type="PANTHER" id="PTHR12746:SF2">
    <property type="entry name" value="60S RIBOSOMAL EXPORT PROTEIN NMD3"/>
    <property type="match status" value="1"/>
</dbReference>
<dbReference type="Pfam" id="PF04981">
    <property type="entry name" value="NMD3"/>
    <property type="match status" value="1"/>
</dbReference>
<keyword evidence="13" id="KW-1185">Reference proteome</keyword>
<feature type="region of interest" description="Disordered" evidence="8">
    <location>
        <begin position="506"/>
        <end position="555"/>
    </location>
</feature>
<dbReference type="PANTHER" id="PTHR12746">
    <property type="entry name" value="NONSENSE-MEDIATED MRNA DECAY PROTEIN 3"/>
    <property type="match status" value="1"/>
</dbReference>
<feature type="compositionally biased region" description="Acidic residues" evidence="8">
    <location>
        <begin position="523"/>
        <end position="534"/>
    </location>
</feature>
<dbReference type="InterPro" id="IPR039768">
    <property type="entry name" value="Nmd3"/>
</dbReference>
<dbReference type="GO" id="GO:0015031">
    <property type="term" value="P:protein transport"/>
    <property type="evidence" value="ECO:0007669"/>
    <property type="project" value="UniProtKB-KW"/>
</dbReference>
<gene>
    <name evidence="12" type="ORF">POSPLADRAFT_1074903</name>
</gene>
<dbReference type="InterPro" id="IPR048898">
    <property type="entry name" value="OB_NMD3"/>
</dbReference>
<evidence type="ECO:0000256" key="3">
    <source>
        <dbReference type="ARBA" id="ARBA00022448"/>
    </source>
</evidence>
<dbReference type="Pfam" id="PF21192">
    <property type="entry name" value="OB_NMD3"/>
    <property type="match status" value="1"/>
</dbReference>
<keyword evidence="3 7" id="KW-0813">Transport</keyword>
<dbReference type="GeneID" id="36327707"/>
<evidence type="ECO:0000256" key="1">
    <source>
        <dbReference type="ARBA" id="ARBA00009794"/>
    </source>
</evidence>
<dbReference type="InterPro" id="IPR048899">
    <property type="entry name" value="NMD_SH3"/>
</dbReference>
<evidence type="ECO:0000256" key="6">
    <source>
        <dbReference type="ARBA" id="ARBA00023242"/>
    </source>
</evidence>
<dbReference type="Pfam" id="PF21193">
    <property type="entry name" value="NMD_SH3"/>
    <property type="match status" value="1"/>
</dbReference>
<keyword evidence="6 7" id="KW-0539">Nucleus</keyword>
<keyword evidence="4 7" id="KW-0963">Cytoplasm</keyword>
<feature type="domain" description="Nmd3 N-terminal" evidence="9">
    <location>
        <begin position="14"/>
        <end position="242"/>
    </location>
</feature>
<dbReference type="RefSeq" id="XP_024338125.1">
    <property type="nucleotide sequence ID" value="XM_024482758.1"/>
</dbReference>
<evidence type="ECO:0000313" key="12">
    <source>
        <dbReference type="EMBL" id="OSX61331.1"/>
    </source>
</evidence>
<evidence type="ECO:0000256" key="4">
    <source>
        <dbReference type="ARBA" id="ARBA00022490"/>
    </source>
</evidence>
<dbReference type="GO" id="GO:0005634">
    <property type="term" value="C:nucleus"/>
    <property type="evidence" value="ECO:0007669"/>
    <property type="project" value="UniProtKB-SubCell"/>
</dbReference>
<accession>A0A1X6MY81</accession>
<feature type="compositionally biased region" description="Acidic residues" evidence="8">
    <location>
        <begin position="542"/>
        <end position="555"/>
    </location>
</feature>
<comment type="subcellular location">
    <subcellularLocation>
        <location evidence="7">Cytoplasm</location>
    </subcellularLocation>
    <subcellularLocation>
        <location evidence="7">Nucleus</location>
    </subcellularLocation>
</comment>
<dbReference type="Proteomes" id="UP000194127">
    <property type="component" value="Unassembled WGS sequence"/>
</dbReference>
<proteinExistence type="inferred from homology"/>
<evidence type="ECO:0000256" key="8">
    <source>
        <dbReference type="SAM" id="MobiDB-lite"/>
    </source>
</evidence>
<dbReference type="InterPro" id="IPR007064">
    <property type="entry name" value="Nmd3_N"/>
</dbReference>
<comment type="similarity">
    <text evidence="1 7">Belongs to the NMD3 family.</text>
</comment>
<evidence type="ECO:0000256" key="5">
    <source>
        <dbReference type="ARBA" id="ARBA00022927"/>
    </source>
</evidence>
<sequence length="555" mass="61497">MEFVAPPPVHRVLCADCGTPIVPNSANLCVACLRNSVDITEGIPKQASVSYCRNCERFLSPPSTWAIVQPESQELLAICLRKLKGLNRVRLTEAHFIWTEPHSKRLRVSLTIQKEVLTATILEQVFEIEYLVQYGQCPDCTKLAAKNTWKALVQVRQKVPHKRTFLFLEQLILKHGAQKDTISVKEVKDGLDFFYSQRSHALKMVEFLNGVVPIRSKSSEQLLSTDTHTNTANFKYTYSVEIIPVCKEDLVCIPQKLARSLSNISPLTICSRVGNSIHLLDPATLQVAEVSSPVYWRTPFDSLATVTDLVEFTVLDVEPSGSVRGKWVLADAQVALSGAFRSSHDDDAMDEDPASSSQIFHTRTHLGGILQPGDAALGFFLSNANFNSDAFAALPAHRIPDVVLVKKAYPNRRKKARARQWKLRSIAKEAGEEGETGAARGVVGRMGGRDQRKVEEDYELFLRELEEDEEMRGAVNLYRARVDRPGAGSGLAGGKTRKKTQFAMDVDEGAGAADPAVVSTSPADEEKEEDEPDFPDVKLDELLEDFDEMTLGDDA</sequence>
<evidence type="ECO:0000313" key="13">
    <source>
        <dbReference type="Proteomes" id="UP000194127"/>
    </source>
</evidence>